<reference evidence="7 8" key="1">
    <citation type="submission" date="2020-07" db="EMBL/GenBank/DDBJ databases">
        <title>Genomic Encyclopedia of Type Strains, Phase IV (KMG-V): Genome sequencing to study the core and pangenomes of soil and plant-associated prokaryotes.</title>
        <authorList>
            <person name="Whitman W."/>
        </authorList>
    </citation>
    <scope>NUCLEOTIDE SEQUENCE [LARGE SCALE GENOMIC DNA]</scope>
    <source>
        <strain evidence="7 8">C9</strain>
    </source>
</reference>
<dbReference type="AlphaFoldDB" id="A0A7J9PBT6"/>
<evidence type="ECO:0000256" key="5">
    <source>
        <dbReference type="ARBA" id="ARBA00023263"/>
    </source>
</evidence>
<dbReference type="EMBL" id="JACDUM010000003">
    <property type="protein sequence ID" value="MBA2860683.1"/>
    <property type="molecule type" value="Genomic_DNA"/>
</dbReference>
<dbReference type="Pfam" id="PF04021">
    <property type="entry name" value="Class_IIIsignal"/>
    <property type="match status" value="1"/>
</dbReference>
<evidence type="ECO:0000256" key="2">
    <source>
        <dbReference type="ARBA" id="ARBA00004561"/>
    </source>
</evidence>
<evidence type="ECO:0000256" key="6">
    <source>
        <dbReference type="SAM" id="Phobius"/>
    </source>
</evidence>
<gene>
    <name evidence="7" type="ORF">HNP91_001514</name>
</gene>
<protein>
    <submittedName>
        <fullName evidence="7">Uncharacterized protein</fullName>
    </submittedName>
</protein>
<dbReference type="InterPro" id="IPR007166">
    <property type="entry name" value="Class3_signal_pept_motif"/>
</dbReference>
<evidence type="ECO:0000256" key="1">
    <source>
        <dbReference type="ARBA" id="ARBA00004241"/>
    </source>
</evidence>
<keyword evidence="6" id="KW-0472">Membrane</keyword>
<dbReference type="GO" id="GO:0005576">
    <property type="term" value="C:extracellular region"/>
    <property type="evidence" value="ECO:0007669"/>
    <property type="project" value="UniProtKB-SubCell"/>
</dbReference>
<evidence type="ECO:0000313" key="7">
    <source>
        <dbReference type="EMBL" id="MBA2860683.1"/>
    </source>
</evidence>
<comment type="subcellular location">
    <subcellularLocation>
        <location evidence="1">Cell surface</location>
    </subcellularLocation>
    <subcellularLocation>
        <location evidence="2">Fimbrium</location>
    </subcellularLocation>
    <subcellularLocation>
        <location evidence="3">Secreted</location>
    </subcellularLocation>
</comment>
<keyword evidence="4" id="KW-0964">Secreted</keyword>
<comment type="caution">
    <text evidence="7">The sequence shown here is derived from an EMBL/GenBank/DDBJ whole genome shotgun (WGS) entry which is preliminary data.</text>
</comment>
<dbReference type="GO" id="GO:0009986">
    <property type="term" value="C:cell surface"/>
    <property type="evidence" value="ECO:0007669"/>
    <property type="project" value="UniProtKB-SubCell"/>
</dbReference>
<name>A0A7J9PBT6_METMI</name>
<dbReference type="Proteomes" id="UP000568063">
    <property type="component" value="Unassembled WGS sequence"/>
</dbReference>
<organism evidence="7 8">
    <name type="scientific">Methanococcus maripaludis</name>
    <name type="common">Methanococcus deltae</name>
    <dbReference type="NCBI Taxonomy" id="39152"/>
    <lineage>
        <taxon>Archaea</taxon>
        <taxon>Methanobacteriati</taxon>
        <taxon>Methanobacteriota</taxon>
        <taxon>Methanomada group</taxon>
        <taxon>Methanococci</taxon>
        <taxon>Methanococcales</taxon>
        <taxon>Methanococcaceae</taxon>
        <taxon>Methanococcus</taxon>
    </lineage>
</organism>
<accession>A0A7J9PBT6</accession>
<sequence>MGWLYMAKFSKGQISIELILLMMAVLLAGILVSFHMTKFTFEGDILSDVREGTYQVFAISIYEPPIYYSLNFSDVKISPSTNLENAWLQINDTGNDTYLWYYSDGTFKGLANTSDPGESVTEDNLVLLPHEGYASDIIFRSNIPTAMSWNSYELDFNDIKKFEIIANDVENNPISYSLTHGDSPETSNQAYLNIKANDVTIIVTKANNKVFEVIANTTSGTIELLPYTETSP</sequence>
<keyword evidence="5" id="KW-0281">Fimbrium</keyword>
<keyword evidence="6" id="KW-1133">Transmembrane helix</keyword>
<feature type="transmembrane region" description="Helical" evidence="6">
    <location>
        <begin position="12"/>
        <end position="34"/>
    </location>
</feature>
<evidence type="ECO:0000313" key="8">
    <source>
        <dbReference type="Proteomes" id="UP000568063"/>
    </source>
</evidence>
<evidence type="ECO:0000256" key="3">
    <source>
        <dbReference type="ARBA" id="ARBA00004613"/>
    </source>
</evidence>
<proteinExistence type="predicted"/>
<evidence type="ECO:0000256" key="4">
    <source>
        <dbReference type="ARBA" id="ARBA00022525"/>
    </source>
</evidence>
<keyword evidence="6" id="KW-0812">Transmembrane</keyword>